<protein>
    <submittedName>
        <fullName evidence="1">Uncharacterized protein</fullName>
    </submittedName>
</protein>
<sequence length="80" mass="9271">MKLDRQKDHSFPAKLKLQLSKCLTRPVMLYGCEARSQEKHCVRSALTATSADADDADRQWNRKSEMRRPQTVQFSLQVFS</sequence>
<name>A0AAV4APT6_9GAST</name>
<reference evidence="1 2" key="1">
    <citation type="journal article" date="2021" name="Elife">
        <title>Chloroplast acquisition without the gene transfer in kleptoplastic sea slugs, Plakobranchus ocellatus.</title>
        <authorList>
            <person name="Maeda T."/>
            <person name="Takahashi S."/>
            <person name="Yoshida T."/>
            <person name="Shimamura S."/>
            <person name="Takaki Y."/>
            <person name="Nagai Y."/>
            <person name="Toyoda A."/>
            <person name="Suzuki Y."/>
            <person name="Arimoto A."/>
            <person name="Ishii H."/>
            <person name="Satoh N."/>
            <person name="Nishiyama T."/>
            <person name="Hasebe M."/>
            <person name="Maruyama T."/>
            <person name="Minagawa J."/>
            <person name="Obokata J."/>
            <person name="Shigenobu S."/>
        </authorList>
    </citation>
    <scope>NUCLEOTIDE SEQUENCE [LARGE SCALE GENOMIC DNA]</scope>
</reference>
<keyword evidence="2" id="KW-1185">Reference proteome</keyword>
<comment type="caution">
    <text evidence="1">The sequence shown here is derived from an EMBL/GenBank/DDBJ whole genome shotgun (WGS) entry which is preliminary data.</text>
</comment>
<dbReference type="EMBL" id="BLXT01004129">
    <property type="protein sequence ID" value="GFO09814.1"/>
    <property type="molecule type" value="Genomic_DNA"/>
</dbReference>
<evidence type="ECO:0000313" key="2">
    <source>
        <dbReference type="Proteomes" id="UP000735302"/>
    </source>
</evidence>
<gene>
    <name evidence="1" type="ORF">PoB_003631900</name>
</gene>
<accession>A0AAV4APT6</accession>
<evidence type="ECO:0000313" key="1">
    <source>
        <dbReference type="EMBL" id="GFO09814.1"/>
    </source>
</evidence>
<dbReference type="Proteomes" id="UP000735302">
    <property type="component" value="Unassembled WGS sequence"/>
</dbReference>
<dbReference type="AlphaFoldDB" id="A0AAV4APT6"/>
<proteinExistence type="predicted"/>
<organism evidence="1 2">
    <name type="scientific">Plakobranchus ocellatus</name>
    <dbReference type="NCBI Taxonomy" id="259542"/>
    <lineage>
        <taxon>Eukaryota</taxon>
        <taxon>Metazoa</taxon>
        <taxon>Spiralia</taxon>
        <taxon>Lophotrochozoa</taxon>
        <taxon>Mollusca</taxon>
        <taxon>Gastropoda</taxon>
        <taxon>Heterobranchia</taxon>
        <taxon>Euthyneura</taxon>
        <taxon>Panpulmonata</taxon>
        <taxon>Sacoglossa</taxon>
        <taxon>Placobranchoidea</taxon>
        <taxon>Plakobranchidae</taxon>
        <taxon>Plakobranchus</taxon>
    </lineage>
</organism>